<dbReference type="STRING" id="5364.A0A5C3MVS1"/>
<name>A0A5C3MVS1_9AGAM</name>
<proteinExistence type="predicted"/>
<keyword evidence="2" id="KW-1185">Reference proteome</keyword>
<gene>
    <name evidence="1" type="ORF">OE88DRAFT_1633093</name>
</gene>
<dbReference type="OrthoDB" id="2753408at2759"/>
<dbReference type="Proteomes" id="UP000305948">
    <property type="component" value="Unassembled WGS sequence"/>
</dbReference>
<evidence type="ECO:0000313" key="1">
    <source>
        <dbReference type="EMBL" id="TFK49240.1"/>
    </source>
</evidence>
<organism evidence="1 2">
    <name type="scientific">Heliocybe sulcata</name>
    <dbReference type="NCBI Taxonomy" id="5364"/>
    <lineage>
        <taxon>Eukaryota</taxon>
        <taxon>Fungi</taxon>
        <taxon>Dikarya</taxon>
        <taxon>Basidiomycota</taxon>
        <taxon>Agaricomycotina</taxon>
        <taxon>Agaricomycetes</taxon>
        <taxon>Gloeophyllales</taxon>
        <taxon>Gloeophyllaceae</taxon>
        <taxon>Heliocybe</taxon>
    </lineage>
</organism>
<reference evidence="1 2" key="1">
    <citation type="journal article" date="2019" name="Nat. Ecol. Evol.">
        <title>Megaphylogeny resolves global patterns of mushroom evolution.</title>
        <authorList>
            <person name="Varga T."/>
            <person name="Krizsan K."/>
            <person name="Foldi C."/>
            <person name="Dima B."/>
            <person name="Sanchez-Garcia M."/>
            <person name="Sanchez-Ramirez S."/>
            <person name="Szollosi G.J."/>
            <person name="Szarkandi J.G."/>
            <person name="Papp V."/>
            <person name="Albert L."/>
            <person name="Andreopoulos W."/>
            <person name="Angelini C."/>
            <person name="Antonin V."/>
            <person name="Barry K.W."/>
            <person name="Bougher N.L."/>
            <person name="Buchanan P."/>
            <person name="Buyck B."/>
            <person name="Bense V."/>
            <person name="Catcheside P."/>
            <person name="Chovatia M."/>
            <person name="Cooper J."/>
            <person name="Damon W."/>
            <person name="Desjardin D."/>
            <person name="Finy P."/>
            <person name="Geml J."/>
            <person name="Haridas S."/>
            <person name="Hughes K."/>
            <person name="Justo A."/>
            <person name="Karasinski D."/>
            <person name="Kautmanova I."/>
            <person name="Kiss B."/>
            <person name="Kocsube S."/>
            <person name="Kotiranta H."/>
            <person name="LaButti K.M."/>
            <person name="Lechner B.E."/>
            <person name="Liimatainen K."/>
            <person name="Lipzen A."/>
            <person name="Lukacs Z."/>
            <person name="Mihaltcheva S."/>
            <person name="Morgado L.N."/>
            <person name="Niskanen T."/>
            <person name="Noordeloos M.E."/>
            <person name="Ohm R.A."/>
            <person name="Ortiz-Santana B."/>
            <person name="Ovrebo C."/>
            <person name="Racz N."/>
            <person name="Riley R."/>
            <person name="Savchenko A."/>
            <person name="Shiryaev A."/>
            <person name="Soop K."/>
            <person name="Spirin V."/>
            <person name="Szebenyi C."/>
            <person name="Tomsovsky M."/>
            <person name="Tulloss R.E."/>
            <person name="Uehling J."/>
            <person name="Grigoriev I.V."/>
            <person name="Vagvolgyi C."/>
            <person name="Papp T."/>
            <person name="Martin F.M."/>
            <person name="Miettinen O."/>
            <person name="Hibbett D.S."/>
            <person name="Nagy L.G."/>
        </authorList>
    </citation>
    <scope>NUCLEOTIDE SEQUENCE [LARGE SCALE GENOMIC DNA]</scope>
    <source>
        <strain evidence="1 2">OMC1185</strain>
    </source>
</reference>
<evidence type="ECO:0008006" key="3">
    <source>
        <dbReference type="Google" id="ProtNLM"/>
    </source>
</evidence>
<sequence>MKTYVAEEPRRAAFSTALSQGGILPTYPVAGGIGTVHTDGDLRVKCLDALPLYYIQEIKLDLSTGGAEPFTEAVFYYDCGIRDMYENKSFVFSKEVRRKMNFPAVLVLHVGPYLCVAAAVFTDRPIVEHLASVPLHAHSTNVEEHDRGRRVLAALRKAVNSLQERYPDIHDKRGPDAEYPFRDFYEDSEKNKHYFTYLTSIEDKRVFRAKLVTQGSDEGEHGQPVIVKFSTRYSEDAHRAAHKIGLAPKLYAVNDVYGWQMVVMEDESADWTTLYDLMRYKRHGDWIQWVGAEVEAKLSLLHQQGFVHGDVRDVNMLLRRNMDQDDDPRKILLVDWDWAGTIHNASYPPNINRTDIARPAGARAGARITPAHDLWMAERLCTG</sequence>
<accession>A0A5C3MVS1</accession>
<dbReference type="EMBL" id="ML213516">
    <property type="protein sequence ID" value="TFK49240.1"/>
    <property type="molecule type" value="Genomic_DNA"/>
</dbReference>
<dbReference type="AlphaFoldDB" id="A0A5C3MVS1"/>
<dbReference type="SUPFAM" id="SSF56112">
    <property type="entry name" value="Protein kinase-like (PK-like)"/>
    <property type="match status" value="1"/>
</dbReference>
<protein>
    <recommendedName>
        <fullName evidence="3">Protein kinase domain-containing protein</fullName>
    </recommendedName>
</protein>
<dbReference type="InterPro" id="IPR011009">
    <property type="entry name" value="Kinase-like_dom_sf"/>
</dbReference>
<evidence type="ECO:0000313" key="2">
    <source>
        <dbReference type="Proteomes" id="UP000305948"/>
    </source>
</evidence>